<dbReference type="SUPFAM" id="SSF52518">
    <property type="entry name" value="Thiamin diphosphate-binding fold (THDP-binding)"/>
    <property type="match status" value="1"/>
</dbReference>
<evidence type="ECO:0000256" key="1">
    <source>
        <dbReference type="ARBA" id="ARBA00023002"/>
    </source>
</evidence>
<proteinExistence type="predicted"/>
<keyword evidence="1" id="KW-0560">Oxidoreductase</keyword>
<protein>
    <submittedName>
        <fullName evidence="3">Thiamine pyrophosphate protein domain protein TPP-binding protein</fullName>
    </submittedName>
</protein>
<dbReference type="Proteomes" id="UP000001400">
    <property type="component" value="Chromosome"/>
</dbReference>
<dbReference type="HOGENOM" id="CLU_048564_2_0_2"/>
<sequence>MNPMEEMRKEQEKLLRTDRLPHVWCPGCGIGIVLNAFLRAFIRSKMDPNKLVVVSGIGCTGRAAGYVNVDSFHTTHGRGIPFAVGIKFARPDLNVVVFSGDGDLFAIGGNHFVNAARRNHDLLIIAVNNFTYGMTGGQHGPTTPTGAYTTTTPYGNPDRPFNIPHLAISLGAPYVARWTTYHVNQIQNSIYHALHKKGFRVIEIISQCPTVYGRRNDMKTPLEMMHYFQKNSVRKDDASFEELELSYNGKIVVGVFRDVQGIPTYEERYEDIIRRARK</sequence>
<dbReference type="InterPro" id="IPR011766">
    <property type="entry name" value="TPP_enzyme_TPP-bd"/>
</dbReference>
<dbReference type="PANTHER" id="PTHR48084:SF1">
    <property type="entry name" value="2-OXOGLUTARATE SYNTHASE SUBUNIT KORB"/>
    <property type="match status" value="1"/>
</dbReference>
<dbReference type="Pfam" id="PF02775">
    <property type="entry name" value="TPP_enzyme_C"/>
    <property type="match status" value="1"/>
</dbReference>
<dbReference type="EMBL" id="CP001941">
    <property type="protein sequence ID" value="ADD07871.1"/>
    <property type="molecule type" value="Genomic_DNA"/>
</dbReference>
<dbReference type="OrthoDB" id="30755at2157"/>
<dbReference type="GO" id="GO:0016625">
    <property type="term" value="F:oxidoreductase activity, acting on the aldehyde or oxo group of donors, iron-sulfur protein as acceptor"/>
    <property type="evidence" value="ECO:0007669"/>
    <property type="project" value="UniProtKB-ARBA"/>
</dbReference>
<feature type="domain" description="Thiamine pyrophosphate enzyme TPP-binding" evidence="2">
    <location>
        <begin position="59"/>
        <end position="204"/>
    </location>
</feature>
<dbReference type="AlphaFoldDB" id="B5IFA3"/>
<dbReference type="PANTHER" id="PTHR48084">
    <property type="entry name" value="2-OXOGLUTARATE OXIDOREDUCTASE SUBUNIT KORB-RELATED"/>
    <property type="match status" value="1"/>
</dbReference>
<evidence type="ECO:0000313" key="4">
    <source>
        <dbReference type="Proteomes" id="UP000001400"/>
    </source>
</evidence>
<accession>B5IFA3</accession>
<dbReference type="eggNOG" id="arCOG01599">
    <property type="taxonomic scope" value="Archaea"/>
</dbReference>
<dbReference type="KEGG" id="abi:Aboo_0059"/>
<dbReference type="GO" id="GO:0030976">
    <property type="term" value="F:thiamine pyrophosphate binding"/>
    <property type="evidence" value="ECO:0007669"/>
    <property type="project" value="InterPro"/>
</dbReference>
<dbReference type="RefSeq" id="WP_008085366.1">
    <property type="nucleotide sequence ID" value="NC_013926.1"/>
</dbReference>
<evidence type="ECO:0000313" key="3">
    <source>
        <dbReference type="EMBL" id="ADD07871.1"/>
    </source>
</evidence>
<dbReference type="InterPro" id="IPR029061">
    <property type="entry name" value="THDP-binding"/>
</dbReference>
<dbReference type="STRING" id="439481.Aboo_0059"/>
<dbReference type="GO" id="GO:0044272">
    <property type="term" value="P:sulfur compound biosynthetic process"/>
    <property type="evidence" value="ECO:0007669"/>
    <property type="project" value="UniProtKB-ARBA"/>
</dbReference>
<dbReference type="CDD" id="cd03375">
    <property type="entry name" value="TPP_OGFOR"/>
    <property type="match status" value="1"/>
</dbReference>
<keyword evidence="4" id="KW-1185">Reference proteome</keyword>
<dbReference type="GO" id="GO:0045333">
    <property type="term" value="P:cellular respiration"/>
    <property type="evidence" value="ECO:0007669"/>
    <property type="project" value="UniProtKB-ARBA"/>
</dbReference>
<name>B5IFA3_ACIB4</name>
<dbReference type="GO" id="GO:0006082">
    <property type="term" value="P:organic acid metabolic process"/>
    <property type="evidence" value="ECO:0007669"/>
    <property type="project" value="UniProtKB-ARBA"/>
</dbReference>
<dbReference type="Gene3D" id="3.40.50.970">
    <property type="match status" value="1"/>
</dbReference>
<reference evidence="3" key="1">
    <citation type="submission" date="2010-02" db="EMBL/GenBank/DDBJ databases">
        <title>Complete sequence of Aciduliprofundum boonei T469.</title>
        <authorList>
            <consortium name="US DOE Joint Genome Institute"/>
            <person name="Lucas S."/>
            <person name="Copeland A."/>
            <person name="Lapidus A."/>
            <person name="Cheng J.-F."/>
            <person name="Bruce D."/>
            <person name="Goodwin L."/>
            <person name="Pitluck S."/>
            <person name="Saunders E."/>
            <person name="Detter J.C."/>
            <person name="Han C."/>
            <person name="Tapia R."/>
            <person name="Land M."/>
            <person name="Hauser L."/>
            <person name="Kyrpides N."/>
            <person name="Mikhailova N."/>
            <person name="Flores G."/>
            <person name="Reysenbach A.-L."/>
            <person name="Woyke T."/>
        </authorList>
    </citation>
    <scope>NUCLEOTIDE SEQUENCE</scope>
    <source>
        <strain evidence="3">T469</strain>
    </source>
</reference>
<dbReference type="GeneID" id="8826995"/>
<dbReference type="InterPro" id="IPR051457">
    <property type="entry name" value="2-oxoacid:Fd_oxidoreductase"/>
</dbReference>
<gene>
    <name evidence="3" type="ordered locus">Aboo_0059</name>
</gene>
<evidence type="ECO:0000259" key="2">
    <source>
        <dbReference type="Pfam" id="PF02775"/>
    </source>
</evidence>
<organism evidence="3 4">
    <name type="scientific">Aciduliprofundum boonei (strain DSM 19572 / T469)</name>
    <dbReference type="NCBI Taxonomy" id="439481"/>
    <lineage>
        <taxon>Archaea</taxon>
        <taxon>Methanobacteriati</taxon>
        <taxon>Thermoplasmatota</taxon>
        <taxon>DHVE2 group</taxon>
        <taxon>Candidatus Aciduliprofundum</taxon>
    </lineage>
</organism>